<dbReference type="InterPro" id="IPR002347">
    <property type="entry name" value="SDR_fam"/>
</dbReference>
<organism evidence="1 2">
    <name type="scientific">Tothia fuscella</name>
    <dbReference type="NCBI Taxonomy" id="1048955"/>
    <lineage>
        <taxon>Eukaryota</taxon>
        <taxon>Fungi</taxon>
        <taxon>Dikarya</taxon>
        <taxon>Ascomycota</taxon>
        <taxon>Pezizomycotina</taxon>
        <taxon>Dothideomycetes</taxon>
        <taxon>Pleosporomycetidae</taxon>
        <taxon>Venturiales</taxon>
        <taxon>Cylindrosympodiaceae</taxon>
        <taxon>Tothia</taxon>
    </lineage>
</organism>
<dbReference type="AlphaFoldDB" id="A0A9P4TU54"/>
<dbReference type="InterPro" id="IPR036291">
    <property type="entry name" value="NAD(P)-bd_dom_sf"/>
</dbReference>
<dbReference type="EMBL" id="MU007100">
    <property type="protein sequence ID" value="KAF2421186.1"/>
    <property type="molecule type" value="Genomic_DNA"/>
</dbReference>
<accession>A0A9P4TU54</accession>
<protein>
    <submittedName>
        <fullName evidence="1">NAD(P)-binding protein</fullName>
    </submittedName>
</protein>
<dbReference type="PANTHER" id="PTHR45458:SF3">
    <property type="entry name" value="CHAIN DEHYDROGENASE (ATSC), PUTATIVE-RELATED"/>
    <property type="match status" value="1"/>
</dbReference>
<keyword evidence="2" id="KW-1185">Reference proteome</keyword>
<proteinExistence type="predicted"/>
<dbReference type="Gene3D" id="3.40.50.720">
    <property type="entry name" value="NAD(P)-binding Rossmann-like Domain"/>
    <property type="match status" value="2"/>
</dbReference>
<dbReference type="Pfam" id="PF00106">
    <property type="entry name" value="adh_short"/>
    <property type="match status" value="1"/>
</dbReference>
<name>A0A9P4TU54_9PEZI</name>
<reference evidence="1" key="1">
    <citation type="journal article" date="2020" name="Stud. Mycol.">
        <title>101 Dothideomycetes genomes: a test case for predicting lifestyles and emergence of pathogens.</title>
        <authorList>
            <person name="Haridas S."/>
            <person name="Albert R."/>
            <person name="Binder M."/>
            <person name="Bloem J."/>
            <person name="Labutti K."/>
            <person name="Salamov A."/>
            <person name="Andreopoulos B."/>
            <person name="Baker S."/>
            <person name="Barry K."/>
            <person name="Bills G."/>
            <person name="Bluhm B."/>
            <person name="Cannon C."/>
            <person name="Castanera R."/>
            <person name="Culley D."/>
            <person name="Daum C."/>
            <person name="Ezra D."/>
            <person name="Gonzalez J."/>
            <person name="Henrissat B."/>
            <person name="Kuo A."/>
            <person name="Liang C."/>
            <person name="Lipzen A."/>
            <person name="Lutzoni F."/>
            <person name="Magnuson J."/>
            <person name="Mondo S."/>
            <person name="Nolan M."/>
            <person name="Ohm R."/>
            <person name="Pangilinan J."/>
            <person name="Park H.-J."/>
            <person name="Ramirez L."/>
            <person name="Alfaro M."/>
            <person name="Sun H."/>
            <person name="Tritt A."/>
            <person name="Yoshinaga Y."/>
            <person name="Zwiers L.-H."/>
            <person name="Turgeon B."/>
            <person name="Goodwin S."/>
            <person name="Spatafora J."/>
            <person name="Crous P."/>
            <person name="Grigoriev I."/>
        </authorList>
    </citation>
    <scope>NUCLEOTIDE SEQUENCE</scope>
    <source>
        <strain evidence="1">CBS 130266</strain>
    </source>
</reference>
<dbReference type="InterPro" id="IPR052184">
    <property type="entry name" value="SDR_enzymes"/>
</dbReference>
<dbReference type="GO" id="GO:0016616">
    <property type="term" value="F:oxidoreductase activity, acting on the CH-OH group of donors, NAD or NADP as acceptor"/>
    <property type="evidence" value="ECO:0007669"/>
    <property type="project" value="TreeGrafter"/>
</dbReference>
<sequence length="210" mass="22616">MPSYVVTGASRGLGYAFIQKLAEDPSNTVIGLVRNKKDTAARIQKDDFKNKALKTAATEIAELTEGVDVLINNAAYLSDESNFSTIKEAKSTIKKVINIPTGAADTDMAIKFDWATAPAYSVSKAALNMLTTKYHVAPGLVDTAEGKTCKLQPESYPGGMMAVFKDYAPGFTRPISPRKSVEMVLDVVGKASVEKDGGGFVNHYGNKQWL</sequence>
<gene>
    <name evidence="1" type="ORF">EJ08DRAFT_690212</name>
</gene>
<dbReference type="Proteomes" id="UP000800235">
    <property type="component" value="Unassembled WGS sequence"/>
</dbReference>
<dbReference type="OrthoDB" id="7289984at2759"/>
<evidence type="ECO:0000313" key="2">
    <source>
        <dbReference type="Proteomes" id="UP000800235"/>
    </source>
</evidence>
<evidence type="ECO:0000313" key="1">
    <source>
        <dbReference type="EMBL" id="KAF2421186.1"/>
    </source>
</evidence>
<comment type="caution">
    <text evidence="1">The sequence shown here is derived from an EMBL/GenBank/DDBJ whole genome shotgun (WGS) entry which is preliminary data.</text>
</comment>
<dbReference type="PANTHER" id="PTHR45458">
    <property type="entry name" value="SHORT-CHAIN DEHYDROGENASE/REDUCTASE SDR"/>
    <property type="match status" value="1"/>
</dbReference>
<dbReference type="PRINTS" id="PR00081">
    <property type="entry name" value="GDHRDH"/>
</dbReference>
<dbReference type="SUPFAM" id="SSF51735">
    <property type="entry name" value="NAD(P)-binding Rossmann-fold domains"/>
    <property type="match status" value="1"/>
</dbReference>